<dbReference type="PROSITE" id="PS50026">
    <property type="entry name" value="EGF_3"/>
    <property type="match status" value="1"/>
</dbReference>
<dbReference type="EMBL" id="JARQWQ010000166">
    <property type="protein sequence ID" value="KAK2547828.1"/>
    <property type="molecule type" value="Genomic_DNA"/>
</dbReference>
<keyword evidence="5" id="KW-1185">Reference proteome</keyword>
<reference evidence="4" key="2">
    <citation type="journal article" date="2023" name="Science">
        <title>Genomic signatures of disease resistance in endangered staghorn corals.</title>
        <authorList>
            <person name="Vollmer S.V."/>
            <person name="Selwyn J.D."/>
            <person name="Despard B.A."/>
            <person name="Roesel C.L."/>
        </authorList>
    </citation>
    <scope>NUCLEOTIDE SEQUENCE</scope>
    <source>
        <strain evidence="4">K2</strain>
    </source>
</reference>
<feature type="domain" description="EGF-like" evidence="3">
    <location>
        <begin position="104"/>
        <end position="144"/>
    </location>
</feature>
<keyword evidence="1" id="KW-1015">Disulfide bond</keyword>
<dbReference type="SUPFAM" id="SSF57196">
    <property type="entry name" value="EGF/Laminin"/>
    <property type="match status" value="1"/>
</dbReference>
<organism evidence="4 5">
    <name type="scientific">Acropora cervicornis</name>
    <name type="common">Staghorn coral</name>
    <dbReference type="NCBI Taxonomy" id="6130"/>
    <lineage>
        <taxon>Eukaryota</taxon>
        <taxon>Metazoa</taxon>
        <taxon>Cnidaria</taxon>
        <taxon>Anthozoa</taxon>
        <taxon>Hexacorallia</taxon>
        <taxon>Scleractinia</taxon>
        <taxon>Astrocoeniina</taxon>
        <taxon>Acroporidae</taxon>
        <taxon>Acropora</taxon>
    </lineage>
</organism>
<feature type="disulfide bond" evidence="1">
    <location>
        <begin position="134"/>
        <end position="143"/>
    </location>
</feature>
<evidence type="ECO:0000313" key="4">
    <source>
        <dbReference type="EMBL" id="KAK2547828.1"/>
    </source>
</evidence>
<dbReference type="PROSITE" id="PS00022">
    <property type="entry name" value="EGF_1"/>
    <property type="match status" value="1"/>
</dbReference>
<comment type="caution">
    <text evidence="1">Lacks conserved residue(s) required for the propagation of feature annotation.</text>
</comment>
<dbReference type="Gene3D" id="2.10.25.10">
    <property type="entry name" value="Laminin"/>
    <property type="match status" value="1"/>
</dbReference>
<evidence type="ECO:0000313" key="5">
    <source>
        <dbReference type="Proteomes" id="UP001249851"/>
    </source>
</evidence>
<dbReference type="Proteomes" id="UP001249851">
    <property type="component" value="Unassembled WGS sequence"/>
</dbReference>
<reference evidence="4" key="1">
    <citation type="journal article" date="2023" name="G3 (Bethesda)">
        <title>Whole genome assembly and annotation of the endangered Caribbean coral Acropora cervicornis.</title>
        <authorList>
            <person name="Selwyn J.D."/>
            <person name="Vollmer S.V."/>
        </authorList>
    </citation>
    <scope>NUCLEOTIDE SEQUENCE</scope>
    <source>
        <strain evidence="4">K2</strain>
    </source>
</reference>
<keyword evidence="1" id="KW-0245">EGF-like domain</keyword>
<protein>
    <recommendedName>
        <fullName evidence="3">EGF-like domain-containing protein</fullName>
    </recommendedName>
</protein>
<dbReference type="PROSITE" id="PS01186">
    <property type="entry name" value="EGF_2"/>
    <property type="match status" value="1"/>
</dbReference>
<sequence length="151" mass="17234">MRLCLLLFFSTIVYAVTRIVEPDFEGVNFAKALFGKRLDKVFQETAVNSETSCQIECVKNIRCLSYNLGTTNEKDNFTCQLCDSDRFTSRENFTQDKKWRYRGMESACESNNFPCGEKGICIPDYHGKSIRCKCNPGYTGTPCGDPSLQWK</sequence>
<feature type="disulfide bond" evidence="1">
    <location>
        <begin position="115"/>
        <end position="132"/>
    </location>
</feature>
<proteinExistence type="predicted"/>
<gene>
    <name evidence="4" type="ORF">P5673_032106</name>
</gene>
<dbReference type="InterPro" id="IPR000742">
    <property type="entry name" value="EGF"/>
</dbReference>
<accession>A0AAD9PS03</accession>
<keyword evidence="2" id="KW-0732">Signal</keyword>
<feature type="chain" id="PRO_5042292783" description="EGF-like domain-containing protein" evidence="2">
    <location>
        <begin position="16"/>
        <end position="151"/>
    </location>
</feature>
<comment type="caution">
    <text evidence="4">The sequence shown here is derived from an EMBL/GenBank/DDBJ whole genome shotgun (WGS) entry which is preliminary data.</text>
</comment>
<evidence type="ECO:0000256" key="2">
    <source>
        <dbReference type="SAM" id="SignalP"/>
    </source>
</evidence>
<feature type="signal peptide" evidence="2">
    <location>
        <begin position="1"/>
        <end position="15"/>
    </location>
</feature>
<evidence type="ECO:0000256" key="1">
    <source>
        <dbReference type="PROSITE-ProRule" id="PRU00076"/>
    </source>
</evidence>
<name>A0AAD9PS03_ACRCE</name>
<dbReference type="AlphaFoldDB" id="A0AAD9PS03"/>
<evidence type="ECO:0000259" key="3">
    <source>
        <dbReference type="PROSITE" id="PS50026"/>
    </source>
</evidence>